<dbReference type="EMBL" id="AEYY01000041">
    <property type="protein sequence ID" value="EHC02213.1"/>
    <property type="molecule type" value="Genomic_DNA"/>
</dbReference>
<evidence type="ECO:0000313" key="1">
    <source>
        <dbReference type="EMBL" id="EHC02213.1"/>
    </source>
</evidence>
<dbReference type="AlphaFoldDB" id="A0AA87F750"/>
<name>A0AA87F750_STRSU</name>
<proteinExistence type="predicted"/>
<organism evidence="1 2">
    <name type="scientific">Streptococcus suis R61</name>
    <dbReference type="NCBI Taxonomy" id="996306"/>
    <lineage>
        <taxon>Bacteria</taxon>
        <taxon>Bacillati</taxon>
        <taxon>Bacillota</taxon>
        <taxon>Bacilli</taxon>
        <taxon>Lactobacillales</taxon>
        <taxon>Streptococcaceae</taxon>
        <taxon>Streptococcus</taxon>
    </lineage>
</organism>
<accession>A0AA87F750</accession>
<reference evidence="1 2" key="1">
    <citation type="submission" date="2011-03" db="EMBL/GenBank/DDBJ databases">
        <title>Deep-sequencing identification of multiple resistance mechanism for the high antibiotic-resistance strain Streptococcus suis R61.</title>
        <authorList>
            <person name="Hu P."/>
            <person name="Yang M."/>
            <person name="Jin M."/>
            <person name="Xiao J."/>
        </authorList>
    </citation>
    <scope>NUCLEOTIDE SEQUENCE [LARGE SCALE GENOMIC DNA]</scope>
    <source>
        <strain evidence="1 2">R61</strain>
    </source>
</reference>
<comment type="caution">
    <text evidence="1">The sequence shown here is derived from an EMBL/GenBank/DDBJ whole genome shotgun (WGS) entry which is preliminary data.</text>
</comment>
<dbReference type="Proteomes" id="UP000004014">
    <property type="component" value="Unassembled WGS sequence"/>
</dbReference>
<gene>
    <name evidence="1" type="ORF">SSUR61_1628</name>
</gene>
<sequence length="40" mass="4839">MNSYTTAVLIYDLILPHFLKKSRENWQKMKTLSTFFLVLF</sequence>
<protein>
    <submittedName>
        <fullName evidence="1">Uncharacterized protein</fullName>
    </submittedName>
</protein>
<evidence type="ECO:0000313" key="2">
    <source>
        <dbReference type="Proteomes" id="UP000004014"/>
    </source>
</evidence>